<dbReference type="eggNOG" id="arCOG03154">
    <property type="taxonomic scope" value="Archaea"/>
</dbReference>
<dbReference type="SUPFAM" id="SSF55608">
    <property type="entry name" value="Homing endonucleases"/>
    <property type="match status" value="1"/>
</dbReference>
<dbReference type="Gene3D" id="3.10.28.10">
    <property type="entry name" value="Homing endonucleases"/>
    <property type="match status" value="1"/>
</dbReference>
<accession>A2BN73</accession>
<sequence>MTFKAVLDLKALESYSLTGILGVKPGIKEDLLKCLKIDEGLFSVVAGLIDSEGHVRKKARIIEIGMKDEDLLEAIAEALNNKGIIVTSGPRKMAKVSMIEIKVDKNARPIIENMLNPDKRLTAMRMLADNSVTRTKLYQHALRELVWLLERKRKLPKQRCKECANTVLQEARALVSAGLEPAESKGGESNSTPTSLHVFNTTSPTIYAKAVSATV</sequence>
<evidence type="ECO:0000313" key="2">
    <source>
        <dbReference type="EMBL" id="ABM81434.1"/>
    </source>
</evidence>
<dbReference type="RefSeq" id="WP_011822752.1">
    <property type="nucleotide sequence ID" value="NC_008818.1"/>
</dbReference>
<dbReference type="EnsemblBacteria" id="ABM81434">
    <property type="protein sequence ID" value="ABM81434"/>
    <property type="gene ID" value="Hbut_1618"/>
</dbReference>
<dbReference type="KEGG" id="hbu:Hbut_1618"/>
<dbReference type="Pfam" id="PF14528">
    <property type="entry name" value="LAGLIDADG_3"/>
    <property type="match status" value="1"/>
</dbReference>
<dbReference type="Proteomes" id="UP000002593">
    <property type="component" value="Chromosome"/>
</dbReference>
<name>A2BN73_HYPBU</name>
<feature type="domain" description="Homing endonuclease LAGLIDADG" evidence="1">
    <location>
        <begin position="44"/>
        <end position="87"/>
    </location>
</feature>
<proteinExistence type="predicted"/>
<dbReference type="OrthoDB" id="387325at2157"/>
<dbReference type="EMBL" id="CP000493">
    <property type="protein sequence ID" value="ABM81434.1"/>
    <property type="molecule type" value="Genomic_DNA"/>
</dbReference>
<evidence type="ECO:0000313" key="3">
    <source>
        <dbReference type="Proteomes" id="UP000002593"/>
    </source>
</evidence>
<dbReference type="InterPro" id="IPR027434">
    <property type="entry name" value="Homing_endonucl"/>
</dbReference>
<dbReference type="InterPro" id="IPR004860">
    <property type="entry name" value="LAGLIDADG_dom"/>
</dbReference>
<protein>
    <recommendedName>
        <fullName evidence="1">Homing endonuclease LAGLIDADG domain-containing protein</fullName>
    </recommendedName>
</protein>
<gene>
    <name evidence="2" type="ordered locus">Hbut_1618</name>
</gene>
<reference evidence="2 3" key="1">
    <citation type="journal article" date="2007" name="Archaea">
        <title>The genome of Hyperthermus butylicus: a sulfur-reducing, peptide fermenting, neutrophilic Crenarchaeote growing up to 108 degrees C.</title>
        <authorList>
            <person name="Brugger K."/>
            <person name="Chen L."/>
            <person name="Stark M."/>
            <person name="Zibat A."/>
            <person name="Redder P."/>
            <person name="Ruepp A."/>
            <person name="Awayez M."/>
            <person name="She Q."/>
            <person name="Garrett R.A."/>
            <person name="Klenk H.P."/>
        </authorList>
    </citation>
    <scope>NUCLEOTIDE SEQUENCE [LARGE SCALE GENOMIC DNA]</scope>
    <source>
        <strain evidence="3">DSM 5456 / JCM 9403 / PLM1-5</strain>
    </source>
</reference>
<dbReference type="AlphaFoldDB" id="A2BN73"/>
<organism evidence="2 3">
    <name type="scientific">Hyperthermus butylicus (strain DSM 5456 / JCM 9403 / PLM1-5)</name>
    <dbReference type="NCBI Taxonomy" id="415426"/>
    <lineage>
        <taxon>Archaea</taxon>
        <taxon>Thermoproteota</taxon>
        <taxon>Thermoprotei</taxon>
        <taxon>Desulfurococcales</taxon>
        <taxon>Pyrodictiaceae</taxon>
        <taxon>Hyperthermus</taxon>
    </lineage>
</organism>
<dbReference type="HOGENOM" id="CLU_1280778_0_0_2"/>
<evidence type="ECO:0000259" key="1">
    <source>
        <dbReference type="Pfam" id="PF14528"/>
    </source>
</evidence>
<keyword evidence="3" id="KW-1185">Reference proteome</keyword>
<dbReference type="GO" id="GO:0004519">
    <property type="term" value="F:endonuclease activity"/>
    <property type="evidence" value="ECO:0007669"/>
    <property type="project" value="InterPro"/>
</dbReference>
<dbReference type="GeneID" id="4782328"/>